<keyword evidence="5 9" id="KW-0798">TonB box</keyword>
<dbReference type="Proteomes" id="UP000295375">
    <property type="component" value="Unassembled WGS sequence"/>
</dbReference>
<dbReference type="RefSeq" id="WP_162848195.1">
    <property type="nucleotide sequence ID" value="NZ_CP037953.1"/>
</dbReference>
<dbReference type="PROSITE" id="PS52016">
    <property type="entry name" value="TONB_DEPENDENT_REC_3"/>
    <property type="match status" value="1"/>
</dbReference>
<evidence type="ECO:0000259" key="12">
    <source>
        <dbReference type="Pfam" id="PF07715"/>
    </source>
</evidence>
<evidence type="ECO:0000256" key="9">
    <source>
        <dbReference type="RuleBase" id="RU003357"/>
    </source>
</evidence>
<dbReference type="EMBL" id="SNYM01000013">
    <property type="protein sequence ID" value="TDQ46534.1"/>
    <property type="molecule type" value="Genomic_DNA"/>
</dbReference>
<evidence type="ECO:0000256" key="7">
    <source>
        <dbReference type="ARBA" id="ARBA00023237"/>
    </source>
</evidence>
<dbReference type="GO" id="GO:0044718">
    <property type="term" value="P:siderophore transmembrane transport"/>
    <property type="evidence" value="ECO:0007669"/>
    <property type="project" value="TreeGrafter"/>
</dbReference>
<comment type="caution">
    <text evidence="13">The sequence shown here is derived from an EMBL/GenBank/DDBJ whole genome shotgun (WGS) entry which is preliminary data.</text>
</comment>
<gene>
    <name evidence="13" type="ORF">EV696_11375</name>
</gene>
<dbReference type="InterPro" id="IPR036942">
    <property type="entry name" value="Beta-barrel_TonB_sf"/>
</dbReference>
<evidence type="ECO:0000256" key="3">
    <source>
        <dbReference type="ARBA" id="ARBA00022452"/>
    </source>
</evidence>
<dbReference type="Gene3D" id="2.170.130.10">
    <property type="entry name" value="TonB-dependent receptor, plug domain"/>
    <property type="match status" value="1"/>
</dbReference>
<sequence length="701" mass="80069">MKRPIILSLVLASSVAKAVEPLAVDDALFSDMPVVLTATRLKQPADEVPASVTVLDRELIRLSGARTLPELLRLVPGMHIGYENGTNPVLSYHGLVEDISRRMQVLIDGRAIFEPALARIEWHNIPLALDDIQRIEIVRGPNTALYGANAFFGVINIITVHPVDVIGNTISTTVGENGIRHALLRHADTVADGSFRLSLGHRGDDGFDLDRDGNKRYDSYQRSFFNADWQRTISERERVSLQMGYSRGTDQISLLDDFEPAPYHEANTEYGFLQGNWFIDHDARHQSKLQAYINYHNSREDWRTCIPQIFLSDELGLLYRTDRDYTNALIDAIGEGLPPPVPPSIEVAALLPAVFARFANNGLVPSCGTANQHLRESRFDIEWQETFVFSDAMRIVGGISARRDQVRSETYFGGELHNSLYRAFANLEWRLSENLISNLGGMYEYDDLVGGEFSPRLALNWQLAAQHTLRFIVARAVRTPDLFEDQSHYRYRIADLDTPVNGSDPFAFFYISAMAPGNLGVEEIWSREIGWNGRFLNQQLTIDVKLFDDELRDLMIGGTNLYNFDISNDGELRQRGAEFQLQWRLSKRWLLFAGYSLLDFDKATIPRYERSSAEHTSQALLAYQHPTGWEWSLAWHEMDNFWNQDFRLLRSRLAKSFQLASSTRLDLSLTLDSRQDRNYYFDDNNRQNDYNIAWMQATLSF</sequence>
<dbReference type="InterPro" id="IPR000531">
    <property type="entry name" value="Beta-barrel_TonB"/>
</dbReference>
<dbReference type="GO" id="GO:0009279">
    <property type="term" value="C:cell outer membrane"/>
    <property type="evidence" value="ECO:0007669"/>
    <property type="project" value="UniProtKB-SubCell"/>
</dbReference>
<comment type="subcellular location">
    <subcellularLocation>
        <location evidence="1 8">Cell outer membrane</location>
        <topology evidence="1 8">Multi-pass membrane protein</topology>
    </subcellularLocation>
</comment>
<keyword evidence="7 8" id="KW-0998">Cell outer membrane</keyword>
<dbReference type="AlphaFoldDB" id="A0A4R6UT14"/>
<protein>
    <submittedName>
        <fullName evidence="13">Iron complex outermembrane receptor protein</fullName>
    </submittedName>
</protein>
<evidence type="ECO:0000256" key="10">
    <source>
        <dbReference type="SAM" id="SignalP"/>
    </source>
</evidence>
<evidence type="ECO:0000256" key="1">
    <source>
        <dbReference type="ARBA" id="ARBA00004571"/>
    </source>
</evidence>
<dbReference type="Gene3D" id="2.40.170.20">
    <property type="entry name" value="TonB-dependent receptor, beta-barrel domain"/>
    <property type="match status" value="1"/>
</dbReference>
<feature type="domain" description="TonB-dependent receptor-like beta-barrel" evidence="11">
    <location>
        <begin position="217"/>
        <end position="670"/>
    </location>
</feature>
<feature type="signal peptide" evidence="10">
    <location>
        <begin position="1"/>
        <end position="18"/>
    </location>
</feature>
<evidence type="ECO:0000256" key="4">
    <source>
        <dbReference type="ARBA" id="ARBA00022692"/>
    </source>
</evidence>
<keyword evidence="14" id="KW-1185">Reference proteome</keyword>
<keyword evidence="2 8" id="KW-0813">Transport</keyword>
<dbReference type="Pfam" id="PF00593">
    <property type="entry name" value="TonB_dep_Rec_b-barrel"/>
    <property type="match status" value="1"/>
</dbReference>
<evidence type="ECO:0000256" key="6">
    <source>
        <dbReference type="ARBA" id="ARBA00023136"/>
    </source>
</evidence>
<keyword evidence="13" id="KW-0675">Receptor</keyword>
<evidence type="ECO:0000313" key="14">
    <source>
        <dbReference type="Proteomes" id="UP000295375"/>
    </source>
</evidence>
<dbReference type="InterPro" id="IPR039426">
    <property type="entry name" value="TonB-dep_rcpt-like"/>
</dbReference>
<evidence type="ECO:0000259" key="11">
    <source>
        <dbReference type="Pfam" id="PF00593"/>
    </source>
</evidence>
<dbReference type="InterPro" id="IPR012910">
    <property type="entry name" value="Plug_dom"/>
</dbReference>
<name>A0A4R6UT14_9GAMM</name>
<keyword evidence="10" id="KW-0732">Signal</keyword>
<keyword evidence="6 8" id="KW-0472">Membrane</keyword>
<evidence type="ECO:0000256" key="5">
    <source>
        <dbReference type="ARBA" id="ARBA00023077"/>
    </source>
</evidence>
<dbReference type="PANTHER" id="PTHR30069:SF27">
    <property type="entry name" value="BLL4766 PROTEIN"/>
    <property type="match status" value="1"/>
</dbReference>
<reference evidence="13 14" key="1">
    <citation type="submission" date="2019-03" db="EMBL/GenBank/DDBJ databases">
        <title>Genomic Encyclopedia of Type Strains, Phase IV (KMG-IV): sequencing the most valuable type-strain genomes for metagenomic binning, comparative biology and taxonomic classification.</title>
        <authorList>
            <person name="Goeker M."/>
        </authorList>
    </citation>
    <scope>NUCLEOTIDE SEQUENCE [LARGE SCALE GENOMIC DNA]</scope>
    <source>
        <strain evidence="13 14">DSM 103792</strain>
    </source>
</reference>
<feature type="domain" description="TonB-dependent receptor plug" evidence="12">
    <location>
        <begin position="46"/>
        <end position="154"/>
    </location>
</feature>
<feature type="chain" id="PRO_5020964354" evidence="10">
    <location>
        <begin position="19"/>
        <end position="701"/>
    </location>
</feature>
<dbReference type="PANTHER" id="PTHR30069">
    <property type="entry name" value="TONB-DEPENDENT OUTER MEMBRANE RECEPTOR"/>
    <property type="match status" value="1"/>
</dbReference>
<evidence type="ECO:0000256" key="2">
    <source>
        <dbReference type="ARBA" id="ARBA00022448"/>
    </source>
</evidence>
<comment type="similarity">
    <text evidence="8 9">Belongs to the TonB-dependent receptor family.</text>
</comment>
<dbReference type="SUPFAM" id="SSF56935">
    <property type="entry name" value="Porins"/>
    <property type="match status" value="1"/>
</dbReference>
<evidence type="ECO:0000313" key="13">
    <source>
        <dbReference type="EMBL" id="TDQ46534.1"/>
    </source>
</evidence>
<keyword evidence="3 8" id="KW-1134">Transmembrane beta strand</keyword>
<evidence type="ECO:0000256" key="8">
    <source>
        <dbReference type="PROSITE-ProRule" id="PRU01360"/>
    </source>
</evidence>
<organism evidence="13 14">
    <name type="scientific">Permianibacter aggregans</name>
    <dbReference type="NCBI Taxonomy" id="1510150"/>
    <lineage>
        <taxon>Bacteria</taxon>
        <taxon>Pseudomonadati</taxon>
        <taxon>Pseudomonadota</taxon>
        <taxon>Gammaproteobacteria</taxon>
        <taxon>Pseudomonadales</taxon>
        <taxon>Pseudomonadaceae</taxon>
        <taxon>Permianibacter</taxon>
    </lineage>
</organism>
<dbReference type="GO" id="GO:0015344">
    <property type="term" value="F:siderophore uptake transmembrane transporter activity"/>
    <property type="evidence" value="ECO:0007669"/>
    <property type="project" value="TreeGrafter"/>
</dbReference>
<keyword evidence="4 8" id="KW-0812">Transmembrane</keyword>
<dbReference type="Pfam" id="PF07715">
    <property type="entry name" value="Plug"/>
    <property type="match status" value="1"/>
</dbReference>
<proteinExistence type="inferred from homology"/>
<accession>A0A4R6UT14</accession>
<dbReference type="InterPro" id="IPR037066">
    <property type="entry name" value="Plug_dom_sf"/>
</dbReference>